<reference evidence="1" key="1">
    <citation type="submission" date="2021-01" db="EMBL/GenBank/DDBJ databases">
        <authorList>
            <consortium name="Genoscope - CEA"/>
            <person name="William W."/>
        </authorList>
    </citation>
    <scope>NUCLEOTIDE SEQUENCE</scope>
</reference>
<name>A0A8S1YJX8_9CILI</name>
<dbReference type="EMBL" id="CAJJDO010000186">
    <property type="protein sequence ID" value="CAD8213778.1"/>
    <property type="molecule type" value="Genomic_DNA"/>
</dbReference>
<dbReference type="Proteomes" id="UP000689195">
    <property type="component" value="Unassembled WGS sequence"/>
</dbReference>
<keyword evidence="2" id="KW-1185">Reference proteome</keyword>
<proteinExistence type="predicted"/>
<evidence type="ECO:0000313" key="2">
    <source>
        <dbReference type="Proteomes" id="UP000689195"/>
    </source>
</evidence>
<dbReference type="AlphaFoldDB" id="A0A8S1YJX8"/>
<organism evidence="1 2">
    <name type="scientific">Paramecium pentaurelia</name>
    <dbReference type="NCBI Taxonomy" id="43138"/>
    <lineage>
        <taxon>Eukaryota</taxon>
        <taxon>Sar</taxon>
        <taxon>Alveolata</taxon>
        <taxon>Ciliophora</taxon>
        <taxon>Intramacronucleata</taxon>
        <taxon>Oligohymenophorea</taxon>
        <taxon>Peniculida</taxon>
        <taxon>Parameciidae</taxon>
        <taxon>Paramecium</taxon>
    </lineage>
</organism>
<gene>
    <name evidence="1" type="ORF">PPENT_87.1.T1860001</name>
</gene>
<evidence type="ECO:0000313" key="1">
    <source>
        <dbReference type="EMBL" id="CAD8213778.1"/>
    </source>
</evidence>
<protein>
    <submittedName>
        <fullName evidence="1">Uncharacterized protein</fullName>
    </submittedName>
</protein>
<accession>A0A8S1YJX8</accession>
<sequence>MILVQQVRGFKDYSLKQIVFINITNNISGKRILNVFLKIYKEELIEEIKIQKFWSVISISSNNWKSILIKFFFLQWNLYLMQAKQKVLQKKN</sequence>
<comment type="caution">
    <text evidence="1">The sequence shown here is derived from an EMBL/GenBank/DDBJ whole genome shotgun (WGS) entry which is preliminary data.</text>
</comment>